<protein>
    <submittedName>
        <fullName evidence="3">(Mediterranean fruit fly) hypothetical protein</fullName>
    </submittedName>
    <submittedName>
        <fullName evidence="4">Transmembrane protein 64</fullName>
    </submittedName>
</protein>
<dbReference type="InterPro" id="IPR032816">
    <property type="entry name" value="VTT_dom"/>
</dbReference>
<accession>W8BEU2</accession>
<keyword evidence="1 4" id="KW-0812">Transmembrane</keyword>
<evidence type="ECO:0000256" key="1">
    <source>
        <dbReference type="SAM" id="Phobius"/>
    </source>
</evidence>
<dbReference type="Pfam" id="PF09335">
    <property type="entry name" value="VTT_dom"/>
    <property type="match status" value="1"/>
</dbReference>
<evidence type="ECO:0000259" key="2">
    <source>
        <dbReference type="Pfam" id="PF09335"/>
    </source>
</evidence>
<dbReference type="PANTHER" id="PTHR46593">
    <property type="entry name" value="TRANSMEMBRANE PROTEIN 64"/>
    <property type="match status" value="1"/>
</dbReference>
<keyword evidence="1" id="KW-1133">Transmembrane helix</keyword>
<feature type="transmembrane region" description="Helical" evidence="1">
    <location>
        <begin position="404"/>
        <end position="423"/>
    </location>
</feature>
<dbReference type="GO" id="GO:0005783">
    <property type="term" value="C:endoplasmic reticulum"/>
    <property type="evidence" value="ECO:0007669"/>
    <property type="project" value="TreeGrafter"/>
</dbReference>
<dbReference type="EMBL" id="GAMC01014809">
    <property type="protein sequence ID" value="JAB91746.1"/>
    <property type="molecule type" value="mRNA"/>
</dbReference>
<proteinExistence type="evidence at transcript level"/>
<reference evidence="4" key="1">
    <citation type="submission" date="2013-07" db="EMBL/GenBank/DDBJ databases">
        <authorList>
            <person name="Geib S."/>
        </authorList>
    </citation>
    <scope>NUCLEOTIDE SEQUENCE</scope>
</reference>
<name>W8BEU2_CERCA</name>
<feature type="domain" description="VTT" evidence="2">
    <location>
        <begin position="270"/>
        <end position="386"/>
    </location>
</feature>
<gene>
    <name evidence="4" type="primary">TMM64</name>
    <name evidence="3" type="ORF">CCAP1982_LOCUS13754</name>
</gene>
<evidence type="ECO:0000313" key="3">
    <source>
        <dbReference type="EMBL" id="CAD7005394.1"/>
    </source>
</evidence>
<dbReference type="AlphaFoldDB" id="W8BEU2"/>
<organism evidence="4">
    <name type="scientific">Ceratitis capitata</name>
    <name type="common">Mediterranean fruit fly</name>
    <name type="synonym">Tephritis capitata</name>
    <dbReference type="NCBI Taxonomy" id="7213"/>
    <lineage>
        <taxon>Eukaryota</taxon>
        <taxon>Metazoa</taxon>
        <taxon>Ecdysozoa</taxon>
        <taxon>Arthropoda</taxon>
        <taxon>Hexapoda</taxon>
        <taxon>Insecta</taxon>
        <taxon>Pterygota</taxon>
        <taxon>Neoptera</taxon>
        <taxon>Endopterygota</taxon>
        <taxon>Diptera</taxon>
        <taxon>Brachycera</taxon>
        <taxon>Muscomorpha</taxon>
        <taxon>Tephritoidea</taxon>
        <taxon>Tephritidae</taxon>
        <taxon>Ceratitis</taxon>
        <taxon>Ceratitis</taxon>
    </lineage>
</organism>
<reference evidence="4" key="2">
    <citation type="journal article" date="2014" name="BMC Genomics">
        <title>A genomic perspective to assessing quality of mass-reared SIT flies used in Mediterranean fruit fly (Ceratitis capitata) eradication in California.</title>
        <authorList>
            <person name="Calla B."/>
            <person name="Hall B."/>
            <person name="Hou S."/>
            <person name="Geib S.M."/>
        </authorList>
    </citation>
    <scope>NUCLEOTIDE SEQUENCE</scope>
</reference>
<dbReference type="GO" id="GO:0051480">
    <property type="term" value="P:regulation of cytosolic calcium ion concentration"/>
    <property type="evidence" value="ECO:0007669"/>
    <property type="project" value="TreeGrafter"/>
</dbReference>
<dbReference type="InterPro" id="IPR053069">
    <property type="entry name" value="TVP38/TMEM64"/>
</dbReference>
<evidence type="ECO:0000313" key="4">
    <source>
        <dbReference type="EMBL" id="JAB91746.1"/>
    </source>
</evidence>
<feature type="transmembrane region" description="Helical" evidence="1">
    <location>
        <begin position="251"/>
        <end position="273"/>
    </location>
</feature>
<keyword evidence="1" id="KW-0472">Membrane</keyword>
<keyword evidence="5" id="KW-1185">Reference proteome</keyword>
<dbReference type="Proteomes" id="UP000606786">
    <property type="component" value="Unassembled WGS sequence"/>
</dbReference>
<evidence type="ECO:0000313" key="5">
    <source>
        <dbReference type="Proteomes" id="UP000606786"/>
    </source>
</evidence>
<dbReference type="KEGG" id="ccat:101451501"/>
<dbReference type="GeneID" id="101451501"/>
<dbReference type="OrthoDB" id="166803at2759"/>
<feature type="transmembrane region" description="Helical" evidence="1">
    <location>
        <begin position="211"/>
        <end position="231"/>
    </location>
</feature>
<reference evidence="3" key="3">
    <citation type="submission" date="2020-11" db="EMBL/GenBank/DDBJ databases">
        <authorList>
            <person name="Whitehead M."/>
        </authorList>
    </citation>
    <scope>NUCLEOTIDE SEQUENCE</scope>
    <source>
        <strain evidence="3">EGII</strain>
    </source>
</reference>
<dbReference type="PANTHER" id="PTHR46593:SF1">
    <property type="entry name" value="TRANSMEMBRANE PROTEIN 64"/>
    <property type="match status" value="1"/>
</dbReference>
<feature type="transmembrane region" description="Helical" evidence="1">
    <location>
        <begin position="279"/>
        <end position="305"/>
    </location>
</feature>
<dbReference type="EMBL" id="CAJHJT010000034">
    <property type="protein sequence ID" value="CAD7005394.1"/>
    <property type="molecule type" value="Genomic_DNA"/>
</dbReference>
<sequence length="449" mass="49869">MNATLNFEAITSSDRPRWSLHQNNNNKTSHYYLSEAITHTTVKRGVADVRDNEMMEETTNTCSSTPIRTPANFFDEGCLLFDSEFSARSLHKSNSYSGSMRPKALTLKQKYLNGRIVASLTDDDIASTTLRNAFQTAPTSTIELESNTINNYDNDAVVELNDEHDLLMPNPTVAGRSADDNYRRSLAGNSPRRSIRGAVKARNRMCCSRKVVLGFLLLILAIAAFLLFAYLTRDYTKHFLLWIEAQNPWAIVAILLVCFVVVSFPIIVGYFVLMLTSGYLFGAIKGLLIVIVGANLGVAVCYWTLRSFRQYIPVHRVISNETARAILRVISGPKAFRVVLFTRLTPIPFGVQNLIFAISTINPSAYHTASLIGLLPAQIINAYLGSTLRSMQEVLNNHGTAVTGYISFGVEVICGVALMVWVIQKARKELTQTLLSDPNNEGKLIEIDV</sequence>